<dbReference type="EMBL" id="JQAN02000006">
    <property type="protein sequence ID" value="PPD58665.1"/>
    <property type="molecule type" value="Genomic_DNA"/>
</dbReference>
<sequence>MGESGNICEEIQSIAVVVHNLASTADSLGTLFVEEVRESVKEDHRRQLKNIDDGLSRQMSEAVYPGHVQVWLRLEPPDIVYNTWFFEFEIEKLRQQGYVNKPIWLVKQALHVVKTSIEKGEFGLELNIRKRLIKTILGPAVVKIIPIAVQIDKPQQTG</sequence>
<evidence type="ECO:0000313" key="1">
    <source>
        <dbReference type="EMBL" id="PPD58665.1"/>
    </source>
</evidence>
<reference evidence="1 2" key="1">
    <citation type="journal article" date="2017" name="ISME J.">
        <title>Grape pomace compost harbors organohalide-respiring Dehalogenimonas species with novel reductive dehalogenase genes.</title>
        <authorList>
            <person name="Yang Y."/>
            <person name="Higgins S.A."/>
            <person name="Yan J."/>
            <person name="Simsir B."/>
            <person name="Chourey K."/>
            <person name="Iyer R."/>
            <person name="Hettich R.L."/>
            <person name="Baldwin B."/>
            <person name="Ogles D.M."/>
            <person name="Loffler F.E."/>
        </authorList>
    </citation>
    <scope>NUCLEOTIDE SEQUENCE [LARGE SCALE GENOMIC DNA]</scope>
    <source>
        <strain evidence="1 2">GP</strain>
    </source>
</reference>
<keyword evidence="2" id="KW-1185">Reference proteome</keyword>
<comment type="caution">
    <text evidence="1">The sequence shown here is derived from an EMBL/GenBank/DDBJ whole genome shotgun (WGS) entry which is preliminary data.</text>
</comment>
<dbReference type="AlphaFoldDB" id="A0A2P5P8Q7"/>
<accession>A0A2P5P8Q7</accession>
<proteinExistence type="predicted"/>
<gene>
    <name evidence="1" type="ORF">JP09_001970</name>
</gene>
<evidence type="ECO:0000313" key="2">
    <source>
        <dbReference type="Proteomes" id="UP000235653"/>
    </source>
</evidence>
<protein>
    <submittedName>
        <fullName evidence="1">Uncharacterized protein</fullName>
    </submittedName>
</protein>
<organism evidence="1 2">
    <name type="scientific">Dehalogenimonas etheniformans</name>
    <dbReference type="NCBI Taxonomy" id="1536648"/>
    <lineage>
        <taxon>Bacteria</taxon>
        <taxon>Bacillati</taxon>
        <taxon>Chloroflexota</taxon>
        <taxon>Dehalococcoidia</taxon>
        <taxon>Dehalococcoidales</taxon>
        <taxon>Dehalococcoidaceae</taxon>
        <taxon>Dehalogenimonas</taxon>
    </lineage>
</organism>
<dbReference type="RefSeq" id="WP_102330149.1">
    <property type="nucleotide sequence ID" value="NZ_CP058566.2"/>
</dbReference>
<name>A0A2P5P8Q7_9CHLR</name>
<dbReference type="Proteomes" id="UP000235653">
    <property type="component" value="Unassembled WGS sequence"/>
</dbReference>